<dbReference type="InterPro" id="IPR046533">
    <property type="entry name" value="DUF6598"/>
</dbReference>
<comment type="caution">
    <text evidence="2">The sequence shown here is derived from an EMBL/GenBank/DDBJ whole genome shotgun (WGS) entry which is preliminary data.</text>
</comment>
<gene>
    <name evidence="2" type="ORF">PVAP13_4KG232400</name>
</gene>
<keyword evidence="3" id="KW-1185">Reference proteome</keyword>
<sequence>MQRLWRWTLGSNVSFLSPASRYWWHPRRDVPLMASASSIPDQLLLLSRSAFYGDWSTRVKTEKKVGKGFLLRRGNKGTTDINPVRETTEEDTQDIAEDSVWSPRILGYSSHRDGIIYKNSHFWKEYYCVDVNDRNETMLCPMRRTAVTENCYPDPEDCRYHFPCTMMQIFSLKLAKSPIMSGSMQFYGYIAARDDLDLMLNYVFNRSRDDPIIVQQ</sequence>
<dbReference type="PANTHER" id="PTHR33065:SF19">
    <property type="entry name" value="OS11G0130700 PROTEIN"/>
    <property type="match status" value="1"/>
</dbReference>
<name>A0A8T0TSQ9_PANVG</name>
<evidence type="ECO:0000259" key="1">
    <source>
        <dbReference type="Pfam" id="PF20241"/>
    </source>
</evidence>
<evidence type="ECO:0000313" key="3">
    <source>
        <dbReference type="Proteomes" id="UP000823388"/>
    </source>
</evidence>
<dbReference type="Pfam" id="PF20241">
    <property type="entry name" value="DUF6598"/>
    <property type="match status" value="1"/>
</dbReference>
<evidence type="ECO:0000313" key="2">
    <source>
        <dbReference type="EMBL" id="KAG2611876.1"/>
    </source>
</evidence>
<organism evidence="2 3">
    <name type="scientific">Panicum virgatum</name>
    <name type="common">Blackwell switchgrass</name>
    <dbReference type="NCBI Taxonomy" id="38727"/>
    <lineage>
        <taxon>Eukaryota</taxon>
        <taxon>Viridiplantae</taxon>
        <taxon>Streptophyta</taxon>
        <taxon>Embryophyta</taxon>
        <taxon>Tracheophyta</taxon>
        <taxon>Spermatophyta</taxon>
        <taxon>Magnoliopsida</taxon>
        <taxon>Liliopsida</taxon>
        <taxon>Poales</taxon>
        <taxon>Poaceae</taxon>
        <taxon>PACMAD clade</taxon>
        <taxon>Panicoideae</taxon>
        <taxon>Panicodae</taxon>
        <taxon>Paniceae</taxon>
        <taxon>Panicinae</taxon>
        <taxon>Panicum</taxon>
        <taxon>Panicum sect. Hiantes</taxon>
    </lineage>
</organism>
<dbReference type="EMBL" id="CM029043">
    <property type="protein sequence ID" value="KAG2611876.1"/>
    <property type="molecule type" value="Genomic_DNA"/>
</dbReference>
<accession>A0A8T0TSQ9</accession>
<dbReference type="AlphaFoldDB" id="A0A8T0TSQ9"/>
<reference evidence="2" key="1">
    <citation type="submission" date="2020-05" db="EMBL/GenBank/DDBJ databases">
        <title>WGS assembly of Panicum virgatum.</title>
        <authorList>
            <person name="Lovell J.T."/>
            <person name="Jenkins J."/>
            <person name="Shu S."/>
            <person name="Juenger T.E."/>
            <person name="Schmutz J."/>
        </authorList>
    </citation>
    <scope>NUCLEOTIDE SEQUENCE</scope>
    <source>
        <strain evidence="2">AP13</strain>
    </source>
</reference>
<proteinExistence type="predicted"/>
<dbReference type="Proteomes" id="UP000823388">
    <property type="component" value="Chromosome 4K"/>
</dbReference>
<protein>
    <recommendedName>
        <fullName evidence="1">DUF6598 domain-containing protein</fullName>
    </recommendedName>
</protein>
<dbReference type="PANTHER" id="PTHR33065">
    <property type="entry name" value="OS07G0486400 PROTEIN"/>
    <property type="match status" value="1"/>
</dbReference>
<feature type="domain" description="DUF6598" evidence="1">
    <location>
        <begin position="166"/>
        <end position="216"/>
    </location>
</feature>